<evidence type="ECO:0000313" key="3">
    <source>
        <dbReference type="Proteomes" id="UP000006911"/>
    </source>
</evidence>
<keyword evidence="1" id="KW-0472">Membrane</keyword>
<dbReference type="Proteomes" id="UP000006911">
    <property type="component" value="Unassembled WGS sequence"/>
</dbReference>
<feature type="transmembrane region" description="Helical" evidence="1">
    <location>
        <begin position="28"/>
        <end position="48"/>
    </location>
</feature>
<dbReference type="EMBL" id="FN430378">
    <property type="protein sequence ID" value="CAZ86515.1"/>
    <property type="molecule type" value="Genomic_DNA"/>
</dbReference>
<accession>D5GPS2</accession>
<dbReference type="RefSeq" id="XP_002842324.1">
    <property type="nucleotide sequence ID" value="XM_002842278.1"/>
</dbReference>
<sequence length="59" mass="7059">MVTPVKPTDRAWVWYIGYFRGQVEFLSFLPFFVLSFFFFFFFAGVIPCESFSSWHDRSA</sequence>
<gene>
    <name evidence="2" type="ORF">GSTUM_00012004001</name>
</gene>
<proteinExistence type="predicted"/>
<keyword evidence="3" id="KW-1185">Reference proteome</keyword>
<dbReference type="AlphaFoldDB" id="D5GPS2"/>
<dbReference type="InParanoid" id="D5GPS2"/>
<reference evidence="2 3" key="1">
    <citation type="journal article" date="2010" name="Nature">
        <title>Perigord black truffle genome uncovers evolutionary origins and mechanisms of symbiosis.</title>
        <authorList>
            <person name="Martin F."/>
            <person name="Kohler A."/>
            <person name="Murat C."/>
            <person name="Balestrini R."/>
            <person name="Coutinho P.M."/>
            <person name="Jaillon O."/>
            <person name="Montanini B."/>
            <person name="Morin E."/>
            <person name="Noel B."/>
            <person name="Percudani R."/>
            <person name="Porcel B."/>
            <person name="Rubini A."/>
            <person name="Amicucci A."/>
            <person name="Amselem J."/>
            <person name="Anthouard V."/>
            <person name="Arcioni S."/>
            <person name="Artiguenave F."/>
            <person name="Aury J.M."/>
            <person name="Ballario P."/>
            <person name="Bolchi A."/>
            <person name="Brenna A."/>
            <person name="Brun A."/>
            <person name="Buee M."/>
            <person name="Cantarel B."/>
            <person name="Chevalier G."/>
            <person name="Couloux A."/>
            <person name="Da Silva C."/>
            <person name="Denoeud F."/>
            <person name="Duplessis S."/>
            <person name="Ghignone S."/>
            <person name="Hilselberger B."/>
            <person name="Iotti M."/>
            <person name="Marcais B."/>
            <person name="Mello A."/>
            <person name="Miranda M."/>
            <person name="Pacioni G."/>
            <person name="Quesneville H."/>
            <person name="Riccioni C."/>
            <person name="Ruotolo R."/>
            <person name="Splivallo R."/>
            <person name="Stocchi V."/>
            <person name="Tisserant E."/>
            <person name="Viscomi A.R."/>
            <person name="Zambonelli A."/>
            <person name="Zampieri E."/>
            <person name="Henrissat B."/>
            <person name="Lebrun M.H."/>
            <person name="Paolocci F."/>
            <person name="Bonfante P."/>
            <person name="Ottonello S."/>
            <person name="Wincker P."/>
        </authorList>
    </citation>
    <scope>NUCLEOTIDE SEQUENCE [LARGE SCALE GENOMIC DNA]</scope>
    <source>
        <strain evidence="2 3">Mel28</strain>
    </source>
</reference>
<dbReference type="HOGENOM" id="CLU_2962575_0_0_1"/>
<protein>
    <submittedName>
        <fullName evidence="2">(Perigord truffle) hypothetical protein</fullName>
    </submittedName>
</protein>
<keyword evidence="1" id="KW-0812">Transmembrane</keyword>
<dbReference type="KEGG" id="tml:GSTUM_00012004001"/>
<dbReference type="GeneID" id="9183578"/>
<evidence type="ECO:0000256" key="1">
    <source>
        <dbReference type="SAM" id="Phobius"/>
    </source>
</evidence>
<evidence type="ECO:0000313" key="2">
    <source>
        <dbReference type="EMBL" id="CAZ86515.1"/>
    </source>
</evidence>
<name>D5GPS2_TUBMM</name>
<organism evidence="2 3">
    <name type="scientific">Tuber melanosporum (strain Mel28)</name>
    <name type="common">Perigord black truffle</name>
    <dbReference type="NCBI Taxonomy" id="656061"/>
    <lineage>
        <taxon>Eukaryota</taxon>
        <taxon>Fungi</taxon>
        <taxon>Dikarya</taxon>
        <taxon>Ascomycota</taxon>
        <taxon>Pezizomycotina</taxon>
        <taxon>Pezizomycetes</taxon>
        <taxon>Pezizales</taxon>
        <taxon>Tuberaceae</taxon>
        <taxon>Tuber</taxon>
    </lineage>
</organism>
<keyword evidence="1" id="KW-1133">Transmembrane helix</keyword>